<accession>A0ABV6J254</accession>
<dbReference type="InterPro" id="IPR009057">
    <property type="entry name" value="Homeodomain-like_sf"/>
</dbReference>
<evidence type="ECO:0000256" key="2">
    <source>
        <dbReference type="PROSITE-ProRule" id="PRU00335"/>
    </source>
</evidence>
<sequence length="194" mass="22051">MVQVLKDELRQAILRNAQDEFLQYGYAAASIKRIADKVGMSAGNLYRYYAGKEALFDSVVEPVFHKLESVIKSHVREPSNEDNIFELVVQALIGLIGELRGPLLVLIDSSKGTKHEDALQRLHQMMADNVAGHLEAYNSAQGRVVFTEQAVWPISVAFLQGYFEIIRRHSDTEESTSMVRQYVLFWYQGLRAFL</sequence>
<evidence type="ECO:0000313" key="5">
    <source>
        <dbReference type="Proteomes" id="UP001589818"/>
    </source>
</evidence>
<dbReference type="EMBL" id="JBHLVF010000005">
    <property type="protein sequence ID" value="MFC0389956.1"/>
    <property type="molecule type" value="Genomic_DNA"/>
</dbReference>
<keyword evidence="1 2" id="KW-0238">DNA-binding</keyword>
<dbReference type="PRINTS" id="PR00455">
    <property type="entry name" value="HTHTETR"/>
</dbReference>
<dbReference type="InterPro" id="IPR001647">
    <property type="entry name" value="HTH_TetR"/>
</dbReference>
<protein>
    <submittedName>
        <fullName evidence="4">TetR/AcrR family transcriptional regulator</fullName>
    </submittedName>
</protein>
<evidence type="ECO:0000259" key="3">
    <source>
        <dbReference type="PROSITE" id="PS50977"/>
    </source>
</evidence>
<evidence type="ECO:0000256" key="1">
    <source>
        <dbReference type="ARBA" id="ARBA00023125"/>
    </source>
</evidence>
<feature type="domain" description="HTH tetR-type" evidence="3">
    <location>
        <begin position="7"/>
        <end position="67"/>
    </location>
</feature>
<gene>
    <name evidence="4" type="ORF">ACFFJ8_01060</name>
</gene>
<dbReference type="Proteomes" id="UP001589818">
    <property type="component" value="Unassembled WGS sequence"/>
</dbReference>
<dbReference type="InterPro" id="IPR050109">
    <property type="entry name" value="HTH-type_TetR-like_transc_reg"/>
</dbReference>
<name>A0ABV6J254_9BACL</name>
<dbReference type="SUPFAM" id="SSF46689">
    <property type="entry name" value="Homeodomain-like"/>
    <property type="match status" value="1"/>
</dbReference>
<proteinExistence type="predicted"/>
<keyword evidence="5" id="KW-1185">Reference proteome</keyword>
<evidence type="ECO:0000313" key="4">
    <source>
        <dbReference type="EMBL" id="MFC0389956.1"/>
    </source>
</evidence>
<dbReference type="RefSeq" id="WP_204822193.1">
    <property type="nucleotide sequence ID" value="NZ_JANHOF010000005.1"/>
</dbReference>
<dbReference type="Pfam" id="PF00440">
    <property type="entry name" value="TetR_N"/>
    <property type="match status" value="1"/>
</dbReference>
<feature type="DNA-binding region" description="H-T-H motif" evidence="2">
    <location>
        <begin position="30"/>
        <end position="49"/>
    </location>
</feature>
<reference evidence="4 5" key="1">
    <citation type="submission" date="2024-09" db="EMBL/GenBank/DDBJ databases">
        <authorList>
            <person name="Sun Q."/>
            <person name="Mori K."/>
        </authorList>
    </citation>
    <scope>NUCLEOTIDE SEQUENCE [LARGE SCALE GENOMIC DNA]</scope>
    <source>
        <strain evidence="4 5">CCM 4839</strain>
    </source>
</reference>
<comment type="caution">
    <text evidence="4">The sequence shown here is derived from an EMBL/GenBank/DDBJ whole genome shotgun (WGS) entry which is preliminary data.</text>
</comment>
<dbReference type="Gene3D" id="1.10.357.10">
    <property type="entry name" value="Tetracycline Repressor, domain 2"/>
    <property type="match status" value="1"/>
</dbReference>
<dbReference type="PANTHER" id="PTHR30055">
    <property type="entry name" value="HTH-TYPE TRANSCRIPTIONAL REGULATOR RUTR"/>
    <property type="match status" value="1"/>
</dbReference>
<dbReference type="PROSITE" id="PS50977">
    <property type="entry name" value="HTH_TETR_2"/>
    <property type="match status" value="1"/>
</dbReference>
<dbReference type="PANTHER" id="PTHR30055:SF226">
    <property type="entry name" value="HTH-TYPE TRANSCRIPTIONAL REGULATOR PKSA"/>
    <property type="match status" value="1"/>
</dbReference>
<organism evidence="4 5">
    <name type="scientific">Paenibacillus mendelii</name>
    <dbReference type="NCBI Taxonomy" id="206163"/>
    <lineage>
        <taxon>Bacteria</taxon>
        <taxon>Bacillati</taxon>
        <taxon>Bacillota</taxon>
        <taxon>Bacilli</taxon>
        <taxon>Bacillales</taxon>
        <taxon>Paenibacillaceae</taxon>
        <taxon>Paenibacillus</taxon>
    </lineage>
</organism>